<protein>
    <recommendedName>
        <fullName evidence="3">Aldolase</fullName>
    </recommendedName>
</protein>
<keyword evidence="2" id="KW-1185">Reference proteome</keyword>
<name>A0ABW7WNS2_9NOCA</name>
<proteinExistence type="predicted"/>
<evidence type="ECO:0008006" key="3">
    <source>
        <dbReference type="Google" id="ProtNLM"/>
    </source>
</evidence>
<gene>
    <name evidence="1" type="ORF">ACH47G_29535</name>
</gene>
<dbReference type="Proteomes" id="UP001611450">
    <property type="component" value="Unassembled WGS sequence"/>
</dbReference>
<evidence type="ECO:0000313" key="1">
    <source>
        <dbReference type="EMBL" id="MFI2324650.1"/>
    </source>
</evidence>
<evidence type="ECO:0000313" key="2">
    <source>
        <dbReference type="Proteomes" id="UP001611450"/>
    </source>
</evidence>
<comment type="caution">
    <text evidence="1">The sequence shown here is derived from an EMBL/GenBank/DDBJ whole genome shotgun (WGS) entry which is preliminary data.</text>
</comment>
<dbReference type="RefSeq" id="WP_396946682.1">
    <property type="nucleotide sequence ID" value="NZ_JBIRXV010000008.1"/>
</dbReference>
<dbReference type="EMBL" id="JBIRXV010000008">
    <property type="protein sequence ID" value="MFI2324650.1"/>
    <property type="molecule type" value="Genomic_DNA"/>
</dbReference>
<accession>A0ABW7WNS2</accession>
<reference evidence="1 2" key="1">
    <citation type="submission" date="2024-10" db="EMBL/GenBank/DDBJ databases">
        <title>The Natural Products Discovery Center: Release of the First 8490 Sequenced Strains for Exploring Actinobacteria Biosynthetic Diversity.</title>
        <authorList>
            <person name="Kalkreuter E."/>
            <person name="Kautsar S.A."/>
            <person name="Yang D."/>
            <person name="Bader C.D."/>
            <person name="Teijaro C.N."/>
            <person name="Fluegel L."/>
            <person name="Davis C.M."/>
            <person name="Simpson J.R."/>
            <person name="Lauterbach L."/>
            <person name="Steele A.D."/>
            <person name="Gui C."/>
            <person name="Meng S."/>
            <person name="Li G."/>
            <person name="Viehrig K."/>
            <person name="Ye F."/>
            <person name="Su P."/>
            <person name="Kiefer A.F."/>
            <person name="Nichols A."/>
            <person name="Cepeda A.J."/>
            <person name="Yan W."/>
            <person name="Fan B."/>
            <person name="Jiang Y."/>
            <person name="Adhikari A."/>
            <person name="Zheng C.-J."/>
            <person name="Schuster L."/>
            <person name="Cowan T.M."/>
            <person name="Smanski M.J."/>
            <person name="Chevrette M.G."/>
            <person name="De Carvalho L.P.S."/>
            <person name="Shen B."/>
        </authorList>
    </citation>
    <scope>NUCLEOTIDE SEQUENCE [LARGE SCALE GENOMIC DNA]</scope>
    <source>
        <strain evidence="1 2">NPDC019626</strain>
    </source>
</reference>
<organism evidence="1 2">
    <name type="scientific">Nocardia beijingensis</name>
    <dbReference type="NCBI Taxonomy" id="95162"/>
    <lineage>
        <taxon>Bacteria</taxon>
        <taxon>Bacillati</taxon>
        <taxon>Actinomycetota</taxon>
        <taxon>Actinomycetes</taxon>
        <taxon>Mycobacteriales</taxon>
        <taxon>Nocardiaceae</taxon>
        <taxon>Nocardia</taxon>
    </lineage>
</organism>
<sequence length="156" mass="15799">MDASSRQGLYSAGTAELRRIAAYLKDESIPLRGALAHAEGALAIGLRCVADAGADAVGDQATIARLARRHGYTLAATYVVAPDTAPLVAAASVLEMVHVARAGAVIVPGLAHLGGSVPAEFTRVCSVIMPGHVMLGRALYATPPVSGGTEDAEAQG</sequence>